<feature type="domain" description="Activator of Hsp90 ATPase homologue 1/2-like C-terminal" evidence="3">
    <location>
        <begin position="174"/>
        <end position="321"/>
    </location>
</feature>
<feature type="domain" description="Activator of Hsp90 ATPase homologue 1/2-like C-terminal" evidence="3">
    <location>
        <begin position="24"/>
        <end position="158"/>
    </location>
</feature>
<dbReference type="Pfam" id="PF06983">
    <property type="entry name" value="3-dmu-9_3-mt"/>
    <property type="match status" value="1"/>
</dbReference>
<evidence type="ECO:0000259" key="2">
    <source>
        <dbReference type="Pfam" id="PF06983"/>
    </source>
</evidence>
<evidence type="ECO:0000259" key="3">
    <source>
        <dbReference type="Pfam" id="PF08327"/>
    </source>
</evidence>
<gene>
    <name evidence="4" type="ORF">AKSOIL_0168</name>
</gene>
<dbReference type="SUPFAM" id="SSF55961">
    <property type="entry name" value="Bet v1-like"/>
    <property type="match status" value="2"/>
</dbReference>
<dbReference type="CDD" id="cd07814">
    <property type="entry name" value="SRPBCC_CalC_Aha1-like"/>
    <property type="match status" value="1"/>
</dbReference>
<dbReference type="InterPro" id="IPR028973">
    <property type="entry name" value="PhnB-like"/>
</dbReference>
<name>C0INC7_9BACT</name>
<evidence type="ECO:0000313" key="4">
    <source>
        <dbReference type="EMBL" id="ACN58813.1"/>
    </source>
</evidence>
<reference evidence="4" key="1">
    <citation type="journal article" date="2009" name="ISME J.">
        <title>Functional metagenomics reveals diverse beta-lactamases in a remote Alaskan soil.</title>
        <authorList>
            <person name="Allen H.K."/>
            <person name="Moe L.A."/>
            <person name="Rodbumrer J."/>
            <person name="Gaarder A."/>
            <person name="Handelsman J."/>
        </authorList>
    </citation>
    <scope>NUCLEOTIDE SEQUENCE</scope>
</reference>
<dbReference type="CDD" id="cd06588">
    <property type="entry name" value="PhnB_like"/>
    <property type="match status" value="1"/>
</dbReference>
<proteinExistence type="inferred from homology"/>
<dbReference type="InterPro" id="IPR013538">
    <property type="entry name" value="ASHA1/2-like_C"/>
</dbReference>
<dbReference type="PANTHER" id="PTHR33990:SF1">
    <property type="entry name" value="PROTEIN YJDN"/>
    <property type="match status" value="1"/>
</dbReference>
<accession>C0INC7</accession>
<protein>
    <submittedName>
        <fullName evidence="4">Uncharacterized protein</fullName>
    </submittedName>
</protein>
<dbReference type="EMBL" id="EU408350">
    <property type="protein sequence ID" value="ACN58813.1"/>
    <property type="molecule type" value="Genomic_DNA"/>
</dbReference>
<dbReference type="Gene3D" id="3.30.530.20">
    <property type="match status" value="2"/>
</dbReference>
<evidence type="ECO:0000256" key="1">
    <source>
        <dbReference type="ARBA" id="ARBA00006817"/>
    </source>
</evidence>
<comment type="similarity">
    <text evidence="1">Belongs to the AHA1 family.</text>
</comment>
<organism evidence="4">
    <name type="scientific">uncultured bacterium BLR9</name>
    <dbReference type="NCBI Taxonomy" id="506525"/>
    <lineage>
        <taxon>Bacteria</taxon>
        <taxon>environmental samples</taxon>
    </lineage>
</organism>
<dbReference type="CDD" id="cd08894">
    <property type="entry name" value="SRPBCC_CalC_Aha1-like_1"/>
    <property type="match status" value="1"/>
</dbReference>
<dbReference type="InterPro" id="IPR023393">
    <property type="entry name" value="START-like_dom_sf"/>
</dbReference>
<sequence>MAERNNVDLSSDPRAIIGSRVFHAPRDLVFAAWTDAKHLSQWWGPDGFTTTTSHFDMRPGGQWRFVMHGPDGRDYENRITFEEILRPERIAYSHGGGGDVEPVTFKSVVTFEDIGGGKTRITLKGTFPTQAERARVIAEYGADKGMVQTLSRLGQYVETQMQPEPVFTMSRVFDAPRDLVWAAWTEPKHLVHWWGPKGFTVVKCDVNLTPGGLFHYALQAANGYTMWGKLIYREIVKPEKLTVVVAFSDEAGGETRHPLSPTWPLTTLSVMTLEEEGGKTKLTVHWSPLNPTETERATFAAGMDGMKQGTTGTMDQLAAYLAQIQSSDRHPKAQENSMTSLNVYLHFDGHCAEAFALYEKVFHVKAPMTMTYGDAPGNNPTPPNMKNKIMHTRIQVGNSLLMGSDAPADRFHKPQGFAVSFNAETPQEADRVYKALSEGGQIMMAIQETFWAHRFAMFTDKFGTPWMVNCEKRT</sequence>
<dbReference type="InterPro" id="IPR029068">
    <property type="entry name" value="Glyas_Bleomycin-R_OHBP_Dase"/>
</dbReference>
<dbReference type="AlphaFoldDB" id="C0INC7"/>
<dbReference type="PANTHER" id="PTHR33990">
    <property type="entry name" value="PROTEIN YJDN-RELATED"/>
    <property type="match status" value="1"/>
</dbReference>
<dbReference type="Gene3D" id="3.10.180.10">
    <property type="entry name" value="2,3-Dihydroxybiphenyl 1,2-Dioxygenase, domain 1"/>
    <property type="match status" value="1"/>
</dbReference>
<dbReference type="SUPFAM" id="SSF54593">
    <property type="entry name" value="Glyoxalase/Bleomycin resistance protein/Dihydroxybiphenyl dioxygenase"/>
    <property type="match status" value="1"/>
</dbReference>
<dbReference type="Pfam" id="PF08327">
    <property type="entry name" value="AHSA1"/>
    <property type="match status" value="2"/>
</dbReference>
<feature type="domain" description="PhnB-like" evidence="2">
    <location>
        <begin position="343"/>
        <end position="468"/>
    </location>
</feature>